<dbReference type="PANTHER" id="PTHR35532">
    <property type="entry name" value="SIMILAR TO POLYHYDROXYALKANOATE DEPOLYMERASE"/>
    <property type="match status" value="1"/>
</dbReference>
<dbReference type="EMBL" id="FLUL01000001">
    <property type="protein sequence ID" value="SBV99362.1"/>
    <property type="molecule type" value="Genomic_DNA"/>
</dbReference>
<dbReference type="GO" id="GO:0016052">
    <property type="term" value="P:carbohydrate catabolic process"/>
    <property type="evidence" value="ECO:0007669"/>
    <property type="project" value="InterPro"/>
</dbReference>
<feature type="chain" id="PRO_5012894381" description="Carbohydrate-binding domain-containing protein" evidence="1">
    <location>
        <begin position="22"/>
        <end position="365"/>
    </location>
</feature>
<dbReference type="CDD" id="cd09620">
    <property type="entry name" value="CBM9_like_3"/>
    <property type="match status" value="1"/>
</dbReference>
<feature type="signal peptide" evidence="1">
    <location>
        <begin position="1"/>
        <end position="21"/>
    </location>
</feature>
<protein>
    <recommendedName>
        <fullName evidence="2">Carbohydrate-binding domain-containing protein</fullName>
    </recommendedName>
</protein>
<proteinExistence type="predicted"/>
<feature type="domain" description="Carbohydrate-binding" evidence="2">
    <location>
        <begin position="49"/>
        <end position="202"/>
    </location>
</feature>
<organism evidence="3">
    <name type="scientific">uncultured Dysgonomonas sp</name>
    <dbReference type="NCBI Taxonomy" id="206096"/>
    <lineage>
        <taxon>Bacteria</taxon>
        <taxon>Pseudomonadati</taxon>
        <taxon>Bacteroidota</taxon>
        <taxon>Bacteroidia</taxon>
        <taxon>Bacteroidales</taxon>
        <taxon>Dysgonomonadaceae</taxon>
        <taxon>Dysgonomonas</taxon>
        <taxon>environmental samples</taxon>
    </lineage>
</organism>
<evidence type="ECO:0000313" key="3">
    <source>
        <dbReference type="EMBL" id="SBV99362.1"/>
    </source>
</evidence>
<dbReference type="RefSeq" id="WP_296949005.1">
    <property type="nucleotide sequence ID" value="NZ_LT599021.1"/>
</dbReference>
<evidence type="ECO:0000256" key="1">
    <source>
        <dbReference type="SAM" id="SignalP"/>
    </source>
</evidence>
<reference evidence="3" key="1">
    <citation type="submission" date="2016-04" db="EMBL/GenBank/DDBJ databases">
        <authorList>
            <person name="Evans L.H."/>
            <person name="Alamgir A."/>
            <person name="Owens N."/>
            <person name="Weber N.D."/>
            <person name="Virtaneva K."/>
            <person name="Barbian K."/>
            <person name="Babar A."/>
            <person name="Rosenke K."/>
        </authorList>
    </citation>
    <scope>NUCLEOTIDE SEQUENCE</scope>
    <source>
        <strain evidence="3">86-2</strain>
    </source>
</reference>
<dbReference type="SUPFAM" id="SSF49344">
    <property type="entry name" value="CBD9-like"/>
    <property type="match status" value="1"/>
</dbReference>
<dbReference type="GO" id="GO:0030246">
    <property type="term" value="F:carbohydrate binding"/>
    <property type="evidence" value="ECO:0007669"/>
    <property type="project" value="InterPro"/>
</dbReference>
<gene>
    <name evidence="3" type="ORF">KL86DYS2_11638</name>
</gene>
<dbReference type="PANTHER" id="PTHR35532:SF5">
    <property type="entry name" value="CARBOHYDRATE-BINDING DOMAIN-CONTAINING PROTEIN"/>
    <property type="match status" value="1"/>
</dbReference>
<dbReference type="InterPro" id="IPR010502">
    <property type="entry name" value="Carb-bd_dom_fam9"/>
</dbReference>
<dbReference type="Gene3D" id="2.60.40.1190">
    <property type="match status" value="1"/>
</dbReference>
<keyword evidence="1" id="KW-0732">Signal</keyword>
<accession>A0A212JIV3</accession>
<sequence>MNYIKLFCSISFLLVFNFCYAQNHFKGYENLFTIPANYVVPYASKAPTIDGDINDEVWLNTPWSDRFQDIEGDAKPKPYYDTRVKILWDESYLYIAAELKDPHVWATLTKRDEIVFFDNDFEVFIDPLNTAHNYFEIEVNAYNNIFDLFMHKPYRSGGAALFSWDTQGMQHAVKVQGTINNPNDTDTGWTVEMAIPFRALTLGNAVNIPKDKDVWRINFSRVQWETDIVNGKYVKRKDSAGKVLPENNWVWSPQGVIDMHRPERWGYLFFSKNKAGKKQPQFVLPYTEKQKQYLWLVYYKQQDYKRAHQCYATSFAELKMDKPEFDIDNKRNKIELSSTGRRFEVSIKDASGKKIYLNEEGLITK</sequence>
<dbReference type="AlphaFoldDB" id="A0A212JIV3"/>
<name>A0A212JIV3_9BACT</name>
<dbReference type="GO" id="GO:0004553">
    <property type="term" value="F:hydrolase activity, hydrolyzing O-glycosyl compounds"/>
    <property type="evidence" value="ECO:0007669"/>
    <property type="project" value="InterPro"/>
</dbReference>
<dbReference type="Pfam" id="PF06452">
    <property type="entry name" value="CBM9_1"/>
    <property type="match status" value="1"/>
</dbReference>
<evidence type="ECO:0000259" key="2">
    <source>
        <dbReference type="Pfam" id="PF06452"/>
    </source>
</evidence>